<organism evidence="1 2">
    <name type="scientific">Bremia lactucae</name>
    <name type="common">Lettuce downy mildew</name>
    <dbReference type="NCBI Taxonomy" id="4779"/>
    <lineage>
        <taxon>Eukaryota</taxon>
        <taxon>Sar</taxon>
        <taxon>Stramenopiles</taxon>
        <taxon>Oomycota</taxon>
        <taxon>Peronosporomycetes</taxon>
        <taxon>Peronosporales</taxon>
        <taxon>Peronosporaceae</taxon>
        <taxon>Bremia</taxon>
    </lineage>
</organism>
<sequence length="152" mass="17371">MHDVAVKWQLAAVETAALRKYTWRVASEIDREKALLRAPKRHSKTPLALSRRHTPVARRLEPRTPCATRNRRVQLLRAGAGGDSRSFWIHALLSRSISRFVCRCFWASSASFVAGLGGMRSPRESAVARKFQFERLELARQPFGWRRYGLGL</sequence>
<dbReference type="KEGG" id="blac:94347246"/>
<evidence type="ECO:0000313" key="2">
    <source>
        <dbReference type="Proteomes" id="UP000294530"/>
    </source>
</evidence>
<accession>A0A976IG78</accession>
<dbReference type="Proteomes" id="UP000294530">
    <property type="component" value="Unassembled WGS sequence"/>
</dbReference>
<dbReference type="AlphaFoldDB" id="A0A976IG78"/>
<gene>
    <name evidence="1" type="ORF">CCR75_003481</name>
</gene>
<evidence type="ECO:0000313" key="1">
    <source>
        <dbReference type="EMBL" id="TDH71233.1"/>
    </source>
</evidence>
<dbReference type="EMBL" id="SHOA02000004">
    <property type="protein sequence ID" value="TDH71233.1"/>
    <property type="molecule type" value="Genomic_DNA"/>
</dbReference>
<protein>
    <submittedName>
        <fullName evidence="1">Uncharacterized protein</fullName>
    </submittedName>
</protein>
<proteinExistence type="predicted"/>
<name>A0A976IG78_BRELC</name>
<keyword evidence="2" id="KW-1185">Reference proteome</keyword>
<dbReference type="RefSeq" id="XP_067820732.1">
    <property type="nucleotide sequence ID" value="XM_067961575.1"/>
</dbReference>
<comment type="caution">
    <text evidence="1">The sequence shown here is derived from an EMBL/GenBank/DDBJ whole genome shotgun (WGS) entry which is preliminary data.</text>
</comment>
<dbReference type="GeneID" id="94347246"/>
<reference evidence="1 2" key="1">
    <citation type="journal article" date="2021" name="Genome Biol.">
        <title>AFLAP: assembly-free linkage analysis pipeline using k-mers from genome sequencing data.</title>
        <authorList>
            <person name="Fletcher K."/>
            <person name="Zhang L."/>
            <person name="Gil J."/>
            <person name="Han R."/>
            <person name="Cavanaugh K."/>
            <person name="Michelmore R."/>
        </authorList>
    </citation>
    <scope>NUCLEOTIDE SEQUENCE [LARGE SCALE GENOMIC DNA]</scope>
    <source>
        <strain evidence="1 2">SF5</strain>
    </source>
</reference>